<sequence length="58" mass="7087">MTTIRFNSQSYLVEVLSIANNGTITVRYEDGHEEWIYPEDWKRYLKNQSDYEFELKHQ</sequence>
<accession>A0A1I4LJ29</accession>
<proteinExistence type="predicted"/>
<reference evidence="2" key="1">
    <citation type="submission" date="2016-10" db="EMBL/GenBank/DDBJ databases">
        <authorList>
            <person name="Varghese N."/>
            <person name="Submissions S."/>
        </authorList>
    </citation>
    <scope>NUCLEOTIDE SEQUENCE [LARGE SCALE GENOMIC DNA]</scope>
    <source>
        <strain evidence="2">DSM 13327</strain>
    </source>
</reference>
<evidence type="ECO:0000313" key="2">
    <source>
        <dbReference type="Proteomes" id="UP000199520"/>
    </source>
</evidence>
<dbReference type="Proteomes" id="UP000199520">
    <property type="component" value="Unassembled WGS sequence"/>
</dbReference>
<name>A0A1I4LJ29_9FIRM</name>
<gene>
    <name evidence="1" type="ORF">SAMN04490355_102513</name>
</gene>
<dbReference type="AlphaFoldDB" id="A0A1I4LJ29"/>
<organism evidence="1 2">
    <name type="scientific">Pelosinus propionicus DSM 13327</name>
    <dbReference type="NCBI Taxonomy" id="1123291"/>
    <lineage>
        <taxon>Bacteria</taxon>
        <taxon>Bacillati</taxon>
        <taxon>Bacillota</taxon>
        <taxon>Negativicutes</taxon>
        <taxon>Selenomonadales</taxon>
        <taxon>Sporomusaceae</taxon>
        <taxon>Pelosinus</taxon>
    </lineage>
</organism>
<dbReference type="EMBL" id="FOTS01000025">
    <property type="protein sequence ID" value="SFL90836.1"/>
    <property type="molecule type" value="Genomic_DNA"/>
</dbReference>
<evidence type="ECO:0000313" key="1">
    <source>
        <dbReference type="EMBL" id="SFL90836.1"/>
    </source>
</evidence>
<keyword evidence="2" id="KW-1185">Reference proteome</keyword>
<dbReference type="RefSeq" id="WP_175490553.1">
    <property type="nucleotide sequence ID" value="NZ_FOTS01000025.1"/>
</dbReference>
<protein>
    <submittedName>
        <fullName evidence="1">Uncharacterized protein</fullName>
    </submittedName>
</protein>